<feature type="region of interest" description="Disordered" evidence="1">
    <location>
        <begin position="103"/>
        <end position="127"/>
    </location>
</feature>
<reference evidence="3" key="1">
    <citation type="submission" date="2021-06" db="EMBL/GenBank/DDBJ databases">
        <authorList>
            <person name="Kallberg Y."/>
            <person name="Tangrot J."/>
            <person name="Rosling A."/>
        </authorList>
    </citation>
    <scope>NUCLEOTIDE SEQUENCE</scope>
    <source>
        <strain evidence="3">IN212</strain>
    </source>
</reference>
<keyword evidence="4" id="KW-1185">Reference proteome</keyword>
<evidence type="ECO:0000313" key="4">
    <source>
        <dbReference type="Proteomes" id="UP000789396"/>
    </source>
</evidence>
<name>A0A9N9GEJ0_9GLOM</name>
<comment type="caution">
    <text evidence="3">The sequence shown here is derived from an EMBL/GenBank/DDBJ whole genome shotgun (WGS) entry which is preliminary data.</text>
</comment>
<evidence type="ECO:0000313" key="3">
    <source>
        <dbReference type="EMBL" id="CAG8600752.1"/>
    </source>
</evidence>
<dbReference type="Pfam" id="PF00673">
    <property type="entry name" value="Ribosomal_L5_C"/>
    <property type="match status" value="1"/>
</dbReference>
<dbReference type="InterPro" id="IPR022803">
    <property type="entry name" value="Ribosomal_uL5_dom_sf"/>
</dbReference>
<sequence length="698" mass="80645">MLPRSNFLHYYRYQLPSTIVPRIFNITSIHTYKKSPPPANLPDSPLFYPGRTSMLRMEEFYHSAIATDLMILSYKDPESEQKFLEKRRKEHLPIKKSVLTRDTNPFAINRPPPKPRGNKKRLPVPPKQISISGPPMYTFLDKLVEIVLPRMKEWHGIPITSGDQNGNIAMGFPASALSLFPDIEGNYDMFPLMTGAAYFLRKYGPRLAIFYAIRNHAKIVTKETAEAMISSGAIVSRNLAQRLIKDYLERQPSEYFRCCWTSKLTFGTYLVFLQRAYTLYGDNLWAKDAMDDWEQFRICVSLQSGLDIDSVDSNMLNTTATHDTNREYIRDLVEKYHVVPLPLQYCFVNISDTFVTIARIGDSQLLDMALNDLTHFDQYEFSNILPTIIEKLIYNKPTPTHLKKALMNIFSFNYPVLEQLALELIRNCGLYKIPNVIIETLIEKKDDLPFDLNAVVVHSINDKFHSICSYNGAPDNIESLWHYFPEFRSKVRENLNTLFADSRMGGVICSKNDASYYGYGVGCVCVEFILSTFGPKDIITEKCFNAIIRDVCEKNLKMQANRNTLLNKLKRNDSVGFTQFHGSPQYFAQYVEAGVRVKPEHLKMVSEKGMNRKWFLKGLFEAMENSLKSDQVRTLPIDSTSKGDNNVSIDKATLWKNVVKEVLSHEREKYYGSSRRWLRKGRFYRMLDEFYGKNFEHS</sequence>
<gene>
    <name evidence="3" type="ORF">RFULGI_LOCUS6593</name>
</gene>
<accession>A0A9N9GEJ0</accession>
<dbReference type="Proteomes" id="UP000789396">
    <property type="component" value="Unassembled WGS sequence"/>
</dbReference>
<dbReference type="SUPFAM" id="SSF55282">
    <property type="entry name" value="RL5-like"/>
    <property type="match status" value="1"/>
</dbReference>
<dbReference type="Gene3D" id="3.30.1440.10">
    <property type="match status" value="1"/>
</dbReference>
<proteinExistence type="predicted"/>
<dbReference type="EMBL" id="CAJVPZ010008696">
    <property type="protein sequence ID" value="CAG8600752.1"/>
    <property type="molecule type" value="Genomic_DNA"/>
</dbReference>
<dbReference type="OrthoDB" id="270318at2759"/>
<organism evidence="3 4">
    <name type="scientific">Racocetra fulgida</name>
    <dbReference type="NCBI Taxonomy" id="60492"/>
    <lineage>
        <taxon>Eukaryota</taxon>
        <taxon>Fungi</taxon>
        <taxon>Fungi incertae sedis</taxon>
        <taxon>Mucoromycota</taxon>
        <taxon>Glomeromycotina</taxon>
        <taxon>Glomeromycetes</taxon>
        <taxon>Diversisporales</taxon>
        <taxon>Gigasporaceae</taxon>
        <taxon>Racocetra</taxon>
    </lineage>
</organism>
<protein>
    <submittedName>
        <fullName evidence="3">8321_t:CDS:1</fullName>
    </submittedName>
</protein>
<feature type="domain" description="Large ribosomal subunit protein uL5 C-terminal" evidence="2">
    <location>
        <begin position="129"/>
        <end position="188"/>
    </location>
</feature>
<dbReference type="InterPro" id="IPR031309">
    <property type="entry name" value="Ribosomal_uL5_C"/>
</dbReference>
<evidence type="ECO:0000256" key="1">
    <source>
        <dbReference type="SAM" id="MobiDB-lite"/>
    </source>
</evidence>
<evidence type="ECO:0000259" key="2">
    <source>
        <dbReference type="Pfam" id="PF00673"/>
    </source>
</evidence>
<dbReference type="AlphaFoldDB" id="A0A9N9GEJ0"/>